<dbReference type="InterPro" id="IPR012337">
    <property type="entry name" value="RNaseH-like_sf"/>
</dbReference>
<keyword evidence="8" id="KW-0808">Transferase</keyword>
<keyword evidence="14" id="KW-1185">Reference proteome</keyword>
<dbReference type="AlphaFoldDB" id="A0A811S140"/>
<keyword evidence="10" id="KW-0233">DNA recombination</keyword>
<dbReference type="SUPFAM" id="SSF53098">
    <property type="entry name" value="Ribonuclease H-like"/>
    <property type="match status" value="1"/>
</dbReference>
<feature type="domain" description="Integrase zinc-binding" evidence="11">
    <location>
        <begin position="61"/>
        <end position="118"/>
    </location>
</feature>
<dbReference type="PANTHER" id="PTHR37984">
    <property type="entry name" value="PROTEIN CBG26694"/>
    <property type="match status" value="1"/>
</dbReference>
<keyword evidence="6" id="KW-0229">DNA integration</keyword>
<dbReference type="GO" id="GO:0015074">
    <property type="term" value="P:DNA integration"/>
    <property type="evidence" value="ECO:0007669"/>
    <property type="project" value="UniProtKB-KW"/>
</dbReference>
<evidence type="ECO:0000256" key="10">
    <source>
        <dbReference type="ARBA" id="ARBA00023172"/>
    </source>
</evidence>
<keyword evidence="3" id="KW-0064">Aspartyl protease</keyword>
<evidence type="ECO:0000259" key="11">
    <source>
        <dbReference type="Pfam" id="PF17921"/>
    </source>
</evidence>
<dbReference type="Proteomes" id="UP000604825">
    <property type="component" value="Unassembled WGS sequence"/>
</dbReference>
<dbReference type="PANTHER" id="PTHR37984:SF5">
    <property type="entry name" value="PROTEIN NYNRIN-LIKE"/>
    <property type="match status" value="1"/>
</dbReference>
<keyword evidence="8" id="KW-0548">Nucleotidyltransferase</keyword>
<dbReference type="GO" id="GO:0004190">
    <property type="term" value="F:aspartic-type endopeptidase activity"/>
    <property type="evidence" value="ECO:0007669"/>
    <property type="project" value="UniProtKB-KW"/>
</dbReference>
<dbReference type="Gene3D" id="1.10.340.70">
    <property type="match status" value="1"/>
</dbReference>
<dbReference type="InterPro" id="IPR050951">
    <property type="entry name" value="Retrovirus_Pol_polyprotein"/>
</dbReference>
<evidence type="ECO:0000313" key="14">
    <source>
        <dbReference type="Proteomes" id="UP000604825"/>
    </source>
</evidence>
<keyword evidence="7" id="KW-0695">RNA-directed DNA polymerase</keyword>
<dbReference type="GO" id="GO:0003964">
    <property type="term" value="F:RNA-directed DNA polymerase activity"/>
    <property type="evidence" value="ECO:0007669"/>
    <property type="project" value="UniProtKB-KW"/>
</dbReference>
<evidence type="ECO:0000256" key="7">
    <source>
        <dbReference type="ARBA" id="ARBA00022918"/>
    </source>
</evidence>
<dbReference type="EMBL" id="CAJGYO010000018">
    <property type="protein sequence ID" value="CAD6336045.1"/>
    <property type="molecule type" value="Genomic_DNA"/>
</dbReference>
<evidence type="ECO:0008006" key="15">
    <source>
        <dbReference type="Google" id="ProtNLM"/>
    </source>
</evidence>
<evidence type="ECO:0000256" key="6">
    <source>
        <dbReference type="ARBA" id="ARBA00022908"/>
    </source>
</evidence>
<evidence type="ECO:0000256" key="3">
    <source>
        <dbReference type="ARBA" id="ARBA00022750"/>
    </source>
</evidence>
<proteinExistence type="predicted"/>
<protein>
    <recommendedName>
        <fullName evidence="15">Integrase zinc-binding domain-containing protein</fullName>
    </recommendedName>
</protein>
<sequence>MSYAISSVSHNWLDEVVQGYYSDQAAMDLLSQLAASPDSRPPFSLIQGVIRYRNRLWLGSNKSMQLKIMTALHSSPLGGHSGAPATYSKIKALFFWPDMKSDIWAYVQSCVVCLQAKPDRSRYPGLLQPLPVPSASWEVVSMDFIEWLLQSGLFNAILVVVDKFSKFSYFIPLRHPFTAASVAKIFMDQHLLRAQARMKRQADKGRSERQFSVGDVVFLKVQPYIQSSLFHRSNNKLSFKVFGPFQVIQKVGPVAYKLLLPPGAAVHPVFHVSQLRSSLGNQQVSPSLPSDLQQFQFPLRVLQCRWTSGARPVAQGLIQWSHSPPELSTWEPLEQLRQQFPRAPAWGHAGFEDGGNVSSLPLPVPVTGEDVAPGAKEEAALAVWPKRLRRPSTRIVGPM</sequence>
<feature type="domain" description="Tf2-1-like SH3-like" evidence="12">
    <location>
        <begin position="214"/>
        <end position="277"/>
    </location>
</feature>
<evidence type="ECO:0000256" key="2">
    <source>
        <dbReference type="ARBA" id="ARBA00022723"/>
    </source>
</evidence>
<dbReference type="OrthoDB" id="784412at2759"/>
<keyword evidence="1" id="KW-0645">Protease</keyword>
<evidence type="ECO:0000256" key="9">
    <source>
        <dbReference type="ARBA" id="ARBA00023125"/>
    </source>
</evidence>
<evidence type="ECO:0000259" key="12">
    <source>
        <dbReference type="Pfam" id="PF24626"/>
    </source>
</evidence>
<dbReference type="Gene3D" id="3.30.420.10">
    <property type="entry name" value="Ribonuclease H-like superfamily/Ribonuclease H"/>
    <property type="match status" value="1"/>
</dbReference>
<reference evidence="13" key="1">
    <citation type="submission" date="2020-10" db="EMBL/GenBank/DDBJ databases">
        <authorList>
            <person name="Han B."/>
            <person name="Lu T."/>
            <person name="Zhao Q."/>
            <person name="Huang X."/>
            <person name="Zhao Y."/>
        </authorList>
    </citation>
    <scope>NUCLEOTIDE SEQUENCE</scope>
</reference>
<evidence type="ECO:0000256" key="5">
    <source>
        <dbReference type="ARBA" id="ARBA00022842"/>
    </source>
</evidence>
<evidence type="ECO:0000313" key="13">
    <source>
        <dbReference type="EMBL" id="CAD6336045.1"/>
    </source>
</evidence>
<dbReference type="GO" id="GO:0046872">
    <property type="term" value="F:metal ion binding"/>
    <property type="evidence" value="ECO:0007669"/>
    <property type="project" value="UniProtKB-KW"/>
</dbReference>
<dbReference type="GO" id="GO:0006508">
    <property type="term" value="P:proteolysis"/>
    <property type="evidence" value="ECO:0007669"/>
    <property type="project" value="UniProtKB-KW"/>
</dbReference>
<keyword evidence="2" id="KW-0479">Metal-binding</keyword>
<gene>
    <name evidence="13" type="ORF">NCGR_LOCUS60143</name>
</gene>
<evidence type="ECO:0000256" key="1">
    <source>
        <dbReference type="ARBA" id="ARBA00022670"/>
    </source>
</evidence>
<dbReference type="GO" id="GO:0006310">
    <property type="term" value="P:DNA recombination"/>
    <property type="evidence" value="ECO:0007669"/>
    <property type="project" value="UniProtKB-KW"/>
</dbReference>
<evidence type="ECO:0000256" key="4">
    <source>
        <dbReference type="ARBA" id="ARBA00022801"/>
    </source>
</evidence>
<dbReference type="SUPFAM" id="SSF54160">
    <property type="entry name" value="Chromo domain-like"/>
    <property type="match status" value="1"/>
</dbReference>
<accession>A0A811S140</accession>
<dbReference type="InterPro" id="IPR016197">
    <property type="entry name" value="Chromo-like_dom_sf"/>
</dbReference>
<comment type="caution">
    <text evidence="13">The sequence shown here is derived from an EMBL/GenBank/DDBJ whole genome shotgun (WGS) entry which is preliminary data.</text>
</comment>
<name>A0A811S140_9POAL</name>
<dbReference type="Pfam" id="PF17921">
    <property type="entry name" value="Integrase_H2C2"/>
    <property type="match status" value="1"/>
</dbReference>
<dbReference type="GO" id="GO:0003887">
    <property type="term" value="F:DNA-directed DNA polymerase activity"/>
    <property type="evidence" value="ECO:0007669"/>
    <property type="project" value="UniProtKB-KW"/>
</dbReference>
<dbReference type="InterPro" id="IPR036397">
    <property type="entry name" value="RNaseH_sf"/>
</dbReference>
<dbReference type="GO" id="GO:0003677">
    <property type="term" value="F:DNA binding"/>
    <property type="evidence" value="ECO:0007669"/>
    <property type="project" value="UniProtKB-KW"/>
</dbReference>
<organism evidence="13 14">
    <name type="scientific">Miscanthus lutarioriparius</name>
    <dbReference type="NCBI Taxonomy" id="422564"/>
    <lineage>
        <taxon>Eukaryota</taxon>
        <taxon>Viridiplantae</taxon>
        <taxon>Streptophyta</taxon>
        <taxon>Embryophyta</taxon>
        <taxon>Tracheophyta</taxon>
        <taxon>Spermatophyta</taxon>
        <taxon>Magnoliopsida</taxon>
        <taxon>Liliopsida</taxon>
        <taxon>Poales</taxon>
        <taxon>Poaceae</taxon>
        <taxon>PACMAD clade</taxon>
        <taxon>Panicoideae</taxon>
        <taxon>Andropogonodae</taxon>
        <taxon>Andropogoneae</taxon>
        <taxon>Saccharinae</taxon>
        <taxon>Miscanthus</taxon>
    </lineage>
</organism>
<keyword evidence="9" id="KW-0238">DNA-binding</keyword>
<keyword evidence="8" id="KW-0239">DNA-directed DNA polymerase</keyword>
<evidence type="ECO:0000256" key="8">
    <source>
        <dbReference type="ARBA" id="ARBA00022932"/>
    </source>
</evidence>
<dbReference type="InterPro" id="IPR041588">
    <property type="entry name" value="Integrase_H2C2"/>
</dbReference>
<keyword evidence="4" id="KW-0378">Hydrolase</keyword>
<dbReference type="Pfam" id="PF24626">
    <property type="entry name" value="SH3_Tf2-1"/>
    <property type="match status" value="1"/>
</dbReference>
<dbReference type="InterPro" id="IPR056924">
    <property type="entry name" value="SH3_Tf2-1"/>
</dbReference>
<keyword evidence="5" id="KW-0460">Magnesium</keyword>